<dbReference type="AlphaFoldDB" id="A0A0N4VUU6"/>
<evidence type="ECO:0000313" key="3">
    <source>
        <dbReference type="WBParaSite" id="HPLM_0000106301-mRNA-1"/>
    </source>
</evidence>
<reference evidence="1 2" key="2">
    <citation type="submission" date="2018-11" db="EMBL/GenBank/DDBJ databases">
        <authorList>
            <consortium name="Pathogen Informatics"/>
        </authorList>
    </citation>
    <scope>NUCLEOTIDE SEQUENCE [LARGE SCALE GENOMIC DNA]</scope>
    <source>
        <strain evidence="1 2">MHpl1</strain>
    </source>
</reference>
<proteinExistence type="predicted"/>
<dbReference type="WBParaSite" id="HPLM_0000106301-mRNA-1">
    <property type="protein sequence ID" value="HPLM_0000106301-mRNA-1"/>
    <property type="gene ID" value="HPLM_0000106301"/>
</dbReference>
<accession>A0A0N4VUU6</accession>
<evidence type="ECO:0000313" key="1">
    <source>
        <dbReference type="EMBL" id="VDO07686.1"/>
    </source>
</evidence>
<reference evidence="3" key="1">
    <citation type="submission" date="2017-02" db="UniProtKB">
        <authorList>
            <consortium name="WormBaseParasite"/>
        </authorList>
    </citation>
    <scope>IDENTIFICATION</scope>
</reference>
<dbReference type="Proteomes" id="UP000268014">
    <property type="component" value="Unassembled WGS sequence"/>
</dbReference>
<organism evidence="3">
    <name type="scientific">Haemonchus placei</name>
    <name type="common">Barber's pole worm</name>
    <dbReference type="NCBI Taxonomy" id="6290"/>
    <lineage>
        <taxon>Eukaryota</taxon>
        <taxon>Metazoa</taxon>
        <taxon>Ecdysozoa</taxon>
        <taxon>Nematoda</taxon>
        <taxon>Chromadorea</taxon>
        <taxon>Rhabditida</taxon>
        <taxon>Rhabditina</taxon>
        <taxon>Rhabditomorpha</taxon>
        <taxon>Strongyloidea</taxon>
        <taxon>Trichostrongylidae</taxon>
        <taxon>Haemonchus</taxon>
    </lineage>
</organism>
<sequence>MTACAIMFFLWPFKTKYKPLQGDNDAVSCARHFSSDTDEEELPDVLNRFCHREKNEEIVRKDATECLL</sequence>
<gene>
    <name evidence="1" type="ORF">HPLM_LOCUS1064</name>
</gene>
<evidence type="ECO:0000313" key="2">
    <source>
        <dbReference type="Proteomes" id="UP000268014"/>
    </source>
</evidence>
<protein>
    <submittedName>
        <fullName evidence="3">Secreted protein</fullName>
    </submittedName>
</protein>
<name>A0A0N4VUU6_HAEPC</name>
<keyword evidence="2" id="KW-1185">Reference proteome</keyword>
<dbReference type="EMBL" id="UZAF01001194">
    <property type="protein sequence ID" value="VDO07686.1"/>
    <property type="molecule type" value="Genomic_DNA"/>
</dbReference>